<dbReference type="Gene3D" id="3.90.20.20">
    <property type="match status" value="1"/>
</dbReference>
<dbReference type="Pfam" id="PF01025">
    <property type="entry name" value="GrpE"/>
    <property type="match status" value="1"/>
</dbReference>
<gene>
    <name evidence="10" type="primary">grpE</name>
    <name evidence="15" type="ORF">SAMN05660923_00628</name>
</gene>
<dbReference type="InterPro" id="IPR013805">
    <property type="entry name" value="GrpE_CC"/>
</dbReference>
<accession>A0A1H2T4G8</accession>
<evidence type="ECO:0000256" key="2">
    <source>
        <dbReference type="ARBA" id="ARBA00009054"/>
    </source>
</evidence>
<evidence type="ECO:0000256" key="10">
    <source>
        <dbReference type="HAMAP-Rule" id="MF_01151"/>
    </source>
</evidence>
<evidence type="ECO:0000256" key="14">
    <source>
        <dbReference type="SAM" id="MobiDB-lite"/>
    </source>
</evidence>
<dbReference type="RefSeq" id="WP_200773620.1">
    <property type="nucleotide sequence ID" value="NZ_FNNG01000002.1"/>
</dbReference>
<organism evidence="15 16">
    <name type="scientific">Tepidimicrobium xylanilyticum</name>
    <dbReference type="NCBI Taxonomy" id="1123352"/>
    <lineage>
        <taxon>Bacteria</taxon>
        <taxon>Bacillati</taxon>
        <taxon>Bacillota</taxon>
        <taxon>Tissierellia</taxon>
        <taxon>Tissierellales</taxon>
        <taxon>Tepidimicrobiaceae</taxon>
        <taxon>Tepidimicrobium</taxon>
    </lineage>
</organism>
<evidence type="ECO:0000256" key="5">
    <source>
        <dbReference type="ARBA" id="ARBA00023016"/>
    </source>
</evidence>
<dbReference type="EMBL" id="FNNG01000002">
    <property type="protein sequence ID" value="SDW38781.1"/>
    <property type="molecule type" value="Genomic_DNA"/>
</dbReference>
<dbReference type="InterPro" id="IPR000740">
    <property type="entry name" value="GrpE"/>
</dbReference>
<dbReference type="PANTHER" id="PTHR21237">
    <property type="entry name" value="GRPE PROTEIN"/>
    <property type="match status" value="1"/>
</dbReference>
<evidence type="ECO:0000256" key="8">
    <source>
        <dbReference type="ARBA" id="ARBA00072274"/>
    </source>
</evidence>
<dbReference type="Gene3D" id="2.30.22.10">
    <property type="entry name" value="Head domain of nucleotide exchange factor GrpE"/>
    <property type="match status" value="1"/>
</dbReference>
<dbReference type="InterPro" id="IPR009012">
    <property type="entry name" value="GrpE_head"/>
</dbReference>
<dbReference type="NCBIfam" id="NF010738">
    <property type="entry name" value="PRK14140.1"/>
    <property type="match status" value="1"/>
</dbReference>
<sequence>MEKKDVLNEEAVDMEEAAEKLEKEDTEEKLEKGNLEEGIATDEKEDEEADETEVELKQNNEVKELTNRLLRLQADFINYKNRVEREKERIFSYAAEEIISELLPVLDNFERALESTEEKDGFYEGIKMIYEQILTILKGKGLEEIDCLGKEFDPSYHHAVFVEEVEGEKEGTIIEVMQKGYILNDKVIRPSMVKVAK</sequence>
<dbReference type="GO" id="GO:0006457">
    <property type="term" value="P:protein folding"/>
    <property type="evidence" value="ECO:0007669"/>
    <property type="project" value="InterPro"/>
</dbReference>
<evidence type="ECO:0000256" key="7">
    <source>
        <dbReference type="ARBA" id="ARBA00053401"/>
    </source>
</evidence>
<protein>
    <recommendedName>
        <fullName evidence="8 10">Protein GrpE</fullName>
    </recommendedName>
    <alternativeName>
        <fullName evidence="9 10">HSP-70 cofactor</fullName>
    </alternativeName>
</protein>
<dbReference type="FunFam" id="2.30.22.10:FF:000001">
    <property type="entry name" value="Protein GrpE"/>
    <property type="match status" value="1"/>
</dbReference>
<dbReference type="HAMAP" id="MF_01151">
    <property type="entry name" value="GrpE"/>
    <property type="match status" value="1"/>
</dbReference>
<name>A0A1H2T4G8_9FIRM</name>
<reference evidence="15 16" key="1">
    <citation type="submission" date="2016-10" db="EMBL/GenBank/DDBJ databases">
        <authorList>
            <person name="de Groot N.N."/>
        </authorList>
    </citation>
    <scope>NUCLEOTIDE SEQUENCE [LARGE SCALE GENOMIC DNA]</scope>
    <source>
        <strain evidence="15 16">DSM 23310</strain>
    </source>
</reference>
<dbReference type="PANTHER" id="PTHR21237:SF23">
    <property type="entry name" value="GRPE PROTEIN HOMOLOG, MITOCHONDRIAL"/>
    <property type="match status" value="1"/>
</dbReference>
<keyword evidence="13" id="KW-0175">Coiled coil</keyword>
<evidence type="ECO:0000313" key="15">
    <source>
        <dbReference type="EMBL" id="SDW38781.1"/>
    </source>
</evidence>
<dbReference type="GO" id="GO:0051087">
    <property type="term" value="F:protein-folding chaperone binding"/>
    <property type="evidence" value="ECO:0007669"/>
    <property type="project" value="InterPro"/>
</dbReference>
<evidence type="ECO:0000256" key="1">
    <source>
        <dbReference type="ARBA" id="ARBA00004496"/>
    </source>
</evidence>
<dbReference type="GO" id="GO:0051082">
    <property type="term" value="F:unfolded protein binding"/>
    <property type="evidence" value="ECO:0007669"/>
    <property type="project" value="TreeGrafter"/>
</dbReference>
<comment type="subcellular location">
    <subcellularLocation>
        <location evidence="1 10">Cytoplasm</location>
    </subcellularLocation>
</comment>
<keyword evidence="4 10" id="KW-0963">Cytoplasm</keyword>
<proteinExistence type="inferred from homology"/>
<evidence type="ECO:0000256" key="12">
    <source>
        <dbReference type="RuleBase" id="RU004478"/>
    </source>
</evidence>
<dbReference type="Proteomes" id="UP000198828">
    <property type="component" value="Unassembled WGS sequence"/>
</dbReference>
<comment type="function">
    <text evidence="7 10 11">Participates actively in the response to hyperosmotic and heat shock by preventing the aggregation of stress-denatured proteins, in association with DnaK and GrpE. It is the nucleotide exchange factor for DnaK and may function as a thermosensor. Unfolded proteins bind initially to DnaJ; upon interaction with the DnaJ-bound protein, DnaK hydrolyzes its bound ATP, resulting in the formation of a stable complex. GrpE releases ADP from DnaK; ATP binding to DnaK triggers the release of the substrate protein, thus completing the reaction cycle. Several rounds of ATP-dependent interactions between DnaJ, DnaK and GrpE are required for fully efficient folding.</text>
</comment>
<dbReference type="PROSITE" id="PS01071">
    <property type="entry name" value="GRPE"/>
    <property type="match status" value="1"/>
</dbReference>
<keyword evidence="6 10" id="KW-0143">Chaperone</keyword>
<keyword evidence="16" id="KW-1185">Reference proteome</keyword>
<dbReference type="SUPFAM" id="SSF51064">
    <property type="entry name" value="Head domain of nucleotide exchange factor GrpE"/>
    <property type="match status" value="1"/>
</dbReference>
<comment type="subunit">
    <text evidence="3 10">Homodimer.</text>
</comment>
<keyword evidence="5 10" id="KW-0346">Stress response</keyword>
<comment type="similarity">
    <text evidence="2 10 12">Belongs to the GrpE family.</text>
</comment>
<evidence type="ECO:0000256" key="6">
    <source>
        <dbReference type="ARBA" id="ARBA00023186"/>
    </source>
</evidence>
<evidence type="ECO:0000256" key="3">
    <source>
        <dbReference type="ARBA" id="ARBA00011738"/>
    </source>
</evidence>
<evidence type="ECO:0000256" key="11">
    <source>
        <dbReference type="RuleBase" id="RU000639"/>
    </source>
</evidence>
<evidence type="ECO:0000256" key="4">
    <source>
        <dbReference type="ARBA" id="ARBA00022490"/>
    </source>
</evidence>
<feature type="coiled-coil region" evidence="13">
    <location>
        <begin position="55"/>
        <end position="89"/>
    </location>
</feature>
<feature type="compositionally biased region" description="Acidic residues" evidence="14">
    <location>
        <begin position="39"/>
        <end position="53"/>
    </location>
</feature>
<dbReference type="PRINTS" id="PR00773">
    <property type="entry name" value="GRPEPROTEIN"/>
</dbReference>
<evidence type="ECO:0000256" key="13">
    <source>
        <dbReference type="SAM" id="Coils"/>
    </source>
</evidence>
<evidence type="ECO:0000313" key="16">
    <source>
        <dbReference type="Proteomes" id="UP000198828"/>
    </source>
</evidence>
<dbReference type="GO" id="GO:0000774">
    <property type="term" value="F:adenyl-nucleotide exchange factor activity"/>
    <property type="evidence" value="ECO:0007669"/>
    <property type="project" value="InterPro"/>
</dbReference>
<dbReference type="AlphaFoldDB" id="A0A1H2T4G8"/>
<evidence type="ECO:0000256" key="9">
    <source>
        <dbReference type="ARBA" id="ARBA00076414"/>
    </source>
</evidence>
<dbReference type="CDD" id="cd00446">
    <property type="entry name" value="GrpE"/>
    <property type="match status" value="1"/>
</dbReference>
<dbReference type="SUPFAM" id="SSF58014">
    <property type="entry name" value="Coiled-coil domain of nucleotide exchange factor GrpE"/>
    <property type="match status" value="1"/>
</dbReference>
<dbReference type="GO" id="GO:0042803">
    <property type="term" value="F:protein homodimerization activity"/>
    <property type="evidence" value="ECO:0007669"/>
    <property type="project" value="InterPro"/>
</dbReference>
<feature type="region of interest" description="Disordered" evidence="14">
    <location>
        <begin position="1"/>
        <end position="55"/>
    </location>
</feature>
<dbReference type="GO" id="GO:0005737">
    <property type="term" value="C:cytoplasm"/>
    <property type="evidence" value="ECO:0007669"/>
    <property type="project" value="UniProtKB-SubCell"/>
</dbReference>